<organism evidence="1">
    <name type="scientific">marine metagenome</name>
    <dbReference type="NCBI Taxonomy" id="408172"/>
    <lineage>
        <taxon>unclassified sequences</taxon>
        <taxon>metagenomes</taxon>
        <taxon>ecological metagenomes</taxon>
    </lineage>
</organism>
<sequence>MADLEFGENLKVKENAMVAISQIRDQLEDAVIAIVDHPPDSCCQIGFHAIPVSRSELPEDRFNKIGMIEELEVTVEAGLLPTEPTDITLGFDDDSGTLVAYVN</sequence>
<name>A0A383B4U0_9ZZZZ</name>
<reference evidence="1" key="1">
    <citation type="submission" date="2018-05" db="EMBL/GenBank/DDBJ databases">
        <authorList>
            <person name="Lanie J.A."/>
            <person name="Ng W.-L."/>
            <person name="Kazmierczak K.M."/>
            <person name="Andrzejewski T.M."/>
            <person name="Davidsen T.M."/>
            <person name="Wayne K.J."/>
            <person name="Tettelin H."/>
            <person name="Glass J.I."/>
            <person name="Rusch D."/>
            <person name="Podicherti R."/>
            <person name="Tsui H.-C.T."/>
            <person name="Winkler M.E."/>
        </authorList>
    </citation>
    <scope>NUCLEOTIDE SEQUENCE</scope>
</reference>
<protein>
    <submittedName>
        <fullName evidence="1">Uncharacterized protein</fullName>
    </submittedName>
</protein>
<proteinExistence type="predicted"/>
<gene>
    <name evidence="1" type="ORF">METZ01_LOCUS467778</name>
</gene>
<evidence type="ECO:0000313" key="1">
    <source>
        <dbReference type="EMBL" id="SVE14924.1"/>
    </source>
</evidence>
<accession>A0A383B4U0</accession>
<dbReference type="EMBL" id="UINC01197435">
    <property type="protein sequence ID" value="SVE14924.1"/>
    <property type="molecule type" value="Genomic_DNA"/>
</dbReference>
<dbReference type="AlphaFoldDB" id="A0A383B4U0"/>